<feature type="region of interest" description="Disordered" evidence="5">
    <location>
        <begin position="215"/>
        <end position="251"/>
    </location>
</feature>
<accession>A0A5J5CU92</accession>
<comment type="caution">
    <text evidence="7">The sequence shown here is derived from an EMBL/GenBank/DDBJ whole genome shotgun (WGS) entry which is preliminary data.</text>
</comment>
<dbReference type="GO" id="GO:0045109">
    <property type="term" value="P:intermediate filament organization"/>
    <property type="evidence" value="ECO:0007669"/>
    <property type="project" value="TreeGrafter"/>
</dbReference>
<proteinExistence type="inferred from homology"/>
<dbReference type="SMART" id="SM01391">
    <property type="entry name" value="Filament"/>
    <property type="match status" value="1"/>
</dbReference>
<dbReference type="PROSITE" id="PS51842">
    <property type="entry name" value="IF_ROD_2"/>
    <property type="match status" value="1"/>
</dbReference>
<dbReference type="PANTHER" id="PTHR45652:SF18">
    <property type="entry name" value="ALPHA-INTERNEXIN"/>
    <property type="match status" value="1"/>
</dbReference>
<dbReference type="InterPro" id="IPR018039">
    <property type="entry name" value="IF_conserved"/>
</dbReference>
<dbReference type="Gene3D" id="1.20.5.500">
    <property type="entry name" value="Single helix bin"/>
    <property type="match status" value="1"/>
</dbReference>
<name>A0A5J5CU92_9PERO</name>
<evidence type="ECO:0000256" key="2">
    <source>
        <dbReference type="ARBA" id="ARBA00023054"/>
    </source>
</evidence>
<dbReference type="Gene3D" id="1.20.5.170">
    <property type="match status" value="1"/>
</dbReference>
<evidence type="ECO:0000256" key="3">
    <source>
        <dbReference type="RuleBase" id="RU000685"/>
    </source>
</evidence>
<feature type="compositionally biased region" description="Basic and acidic residues" evidence="5">
    <location>
        <begin position="223"/>
        <end position="239"/>
    </location>
</feature>
<dbReference type="SUPFAM" id="SSF64593">
    <property type="entry name" value="Intermediate filament protein, coiled coil region"/>
    <property type="match status" value="1"/>
</dbReference>
<dbReference type="Gene3D" id="1.20.5.1160">
    <property type="entry name" value="Vasodilator-stimulated phosphoprotein"/>
    <property type="match status" value="1"/>
</dbReference>
<gene>
    <name evidence="7" type="ORF">FQN60_015298</name>
</gene>
<evidence type="ECO:0000256" key="5">
    <source>
        <dbReference type="SAM" id="MobiDB-lite"/>
    </source>
</evidence>
<dbReference type="PROSITE" id="PS00226">
    <property type="entry name" value="IF_ROD_1"/>
    <property type="match status" value="1"/>
</dbReference>
<dbReference type="InterPro" id="IPR039008">
    <property type="entry name" value="IF_rod_dom"/>
</dbReference>
<dbReference type="GO" id="GO:0099184">
    <property type="term" value="F:structural constituent of postsynaptic intermediate filament cytoskeleton"/>
    <property type="evidence" value="ECO:0007669"/>
    <property type="project" value="TreeGrafter"/>
</dbReference>
<keyword evidence="2 4" id="KW-0175">Coiled coil</keyword>
<dbReference type="GO" id="GO:0099160">
    <property type="term" value="C:postsynaptic intermediate filament cytoskeleton"/>
    <property type="evidence" value="ECO:0007669"/>
    <property type="project" value="TreeGrafter"/>
</dbReference>
<feature type="coiled-coil region" evidence="4">
    <location>
        <begin position="110"/>
        <end position="178"/>
    </location>
</feature>
<dbReference type="AlphaFoldDB" id="A0A5J5CU92"/>
<feature type="domain" description="IF rod" evidence="6">
    <location>
        <begin position="1"/>
        <end position="200"/>
    </location>
</feature>
<keyword evidence="1 3" id="KW-0403">Intermediate filament</keyword>
<feature type="coiled-coil region" evidence="4">
    <location>
        <begin position="4"/>
        <end position="45"/>
    </location>
</feature>
<reference evidence="7 8" key="1">
    <citation type="submission" date="2019-08" db="EMBL/GenBank/DDBJ databases">
        <title>A chromosome-level genome assembly, high-density linkage maps, and genome scans reveal the genomic architecture of hybrid incompatibilities underlying speciation via character displacement in darters (Percidae: Etheostominae).</title>
        <authorList>
            <person name="Moran R.L."/>
            <person name="Catchen J.M."/>
            <person name="Fuller R.C."/>
        </authorList>
    </citation>
    <scope>NUCLEOTIDE SEQUENCE [LARGE SCALE GENOMIC DNA]</scope>
    <source>
        <strain evidence="7">EspeVRDwgs_2016</strain>
        <tissue evidence="7">Muscle</tissue>
    </source>
</reference>
<protein>
    <recommendedName>
        <fullName evidence="6">IF rod domain-containing protein</fullName>
    </recommendedName>
</protein>
<evidence type="ECO:0000313" key="8">
    <source>
        <dbReference type="Proteomes" id="UP000327493"/>
    </source>
</evidence>
<keyword evidence="8" id="KW-1185">Reference proteome</keyword>
<sequence>MRVREEAEQTLRSFRKDVDDATAVRLDLERRVESLMDEISFLRKVHDEEIQELSSMMEEQHVSVELEPAKPDLTSALKEIRNQYESIASKNLQSAEEWYKGKFASLSEQAARTNEAMRASREEISEFRRQLQSKTIEIESLRSANESLDTIGHLDTELRNMKGEMAQHLREYQDLLNVKMALDIEIAAYRKLLEGEETHFNSGISFGAASYSYQPRASVSRSSQREKEGATKESFKESSEDKDEADINSNN</sequence>
<dbReference type="Pfam" id="PF00038">
    <property type="entry name" value="Filament"/>
    <property type="match status" value="2"/>
</dbReference>
<dbReference type="GO" id="GO:0005882">
    <property type="term" value="C:intermediate filament"/>
    <property type="evidence" value="ECO:0007669"/>
    <property type="project" value="UniProtKB-KW"/>
</dbReference>
<dbReference type="Proteomes" id="UP000327493">
    <property type="component" value="Chromosome 17"/>
</dbReference>
<dbReference type="InterPro" id="IPR050405">
    <property type="entry name" value="Intermediate_filament"/>
</dbReference>
<feature type="compositionally biased region" description="Acidic residues" evidence="5">
    <location>
        <begin position="240"/>
        <end position="251"/>
    </location>
</feature>
<organism evidence="7 8">
    <name type="scientific">Etheostoma spectabile</name>
    <name type="common">orangethroat darter</name>
    <dbReference type="NCBI Taxonomy" id="54343"/>
    <lineage>
        <taxon>Eukaryota</taxon>
        <taxon>Metazoa</taxon>
        <taxon>Chordata</taxon>
        <taxon>Craniata</taxon>
        <taxon>Vertebrata</taxon>
        <taxon>Euteleostomi</taxon>
        <taxon>Actinopterygii</taxon>
        <taxon>Neopterygii</taxon>
        <taxon>Teleostei</taxon>
        <taxon>Neoteleostei</taxon>
        <taxon>Acanthomorphata</taxon>
        <taxon>Eupercaria</taxon>
        <taxon>Perciformes</taxon>
        <taxon>Percoidei</taxon>
        <taxon>Percidae</taxon>
        <taxon>Etheostomatinae</taxon>
        <taxon>Etheostoma</taxon>
    </lineage>
</organism>
<evidence type="ECO:0000256" key="4">
    <source>
        <dbReference type="SAM" id="Coils"/>
    </source>
</evidence>
<evidence type="ECO:0000313" key="7">
    <source>
        <dbReference type="EMBL" id="KAA8584090.1"/>
    </source>
</evidence>
<dbReference type="FunFam" id="1.20.5.500:FF:000001">
    <property type="entry name" value="Type II keratin 23"/>
    <property type="match status" value="1"/>
</dbReference>
<dbReference type="GO" id="GO:0005737">
    <property type="term" value="C:cytoplasm"/>
    <property type="evidence" value="ECO:0007669"/>
    <property type="project" value="TreeGrafter"/>
</dbReference>
<dbReference type="EMBL" id="VOFY01000017">
    <property type="protein sequence ID" value="KAA8584090.1"/>
    <property type="molecule type" value="Genomic_DNA"/>
</dbReference>
<evidence type="ECO:0000259" key="6">
    <source>
        <dbReference type="PROSITE" id="PS51842"/>
    </source>
</evidence>
<comment type="similarity">
    <text evidence="3">Belongs to the intermediate filament family.</text>
</comment>
<dbReference type="PANTHER" id="PTHR45652">
    <property type="entry name" value="GLIAL FIBRILLARY ACIDIC PROTEIN"/>
    <property type="match status" value="1"/>
</dbReference>
<evidence type="ECO:0000256" key="1">
    <source>
        <dbReference type="ARBA" id="ARBA00022754"/>
    </source>
</evidence>